<evidence type="ECO:0000313" key="7">
    <source>
        <dbReference type="Proteomes" id="UP001595904"/>
    </source>
</evidence>
<protein>
    <recommendedName>
        <fullName evidence="5">Citrate synthase</fullName>
    </recommendedName>
</protein>
<evidence type="ECO:0000256" key="3">
    <source>
        <dbReference type="ARBA" id="ARBA00022679"/>
    </source>
</evidence>
<keyword evidence="3 5" id="KW-0808">Transferase</keyword>
<name>A0ABV8SRF9_9GAMM</name>
<sequence length="377" mass="41634">MSESLQPIHKGLEGVLVDTTSVSLVDGGAGRLYYRGYAVEELARKRFAEVMHLIVFGTLPDADRLQEVEDYLWVAGRLPPDLSASLRQLARHGEHPMATLQSIAPLLALDPPTVSLGRSQQEEEALVVAARIPAAIATIHAALQDHPEHPYPASRRYGERYLQLLHGRQPSPIEVSVFESAQILQLDHGFNASTFTARVVTSTLAPATSALAAAMGALYGPLHGAADQQALEMALEVGEPERAREFVAQCLATGRKVMGMGHREYRVVDPRSRMIRALAQQVAHRPEHVKLLDVLSAVDEAFIEQTREKRRTLRANLEFYKGVVYLALGIPKEFFTASFAASRVFGWIAHVIEQRQDNRIIRPAAHYVGPPPRAMTQ</sequence>
<evidence type="ECO:0000256" key="4">
    <source>
        <dbReference type="ARBA" id="ARBA00049288"/>
    </source>
</evidence>
<dbReference type="SUPFAM" id="SSF48256">
    <property type="entry name" value="Citrate synthase"/>
    <property type="match status" value="1"/>
</dbReference>
<dbReference type="Gene3D" id="1.10.580.10">
    <property type="entry name" value="Citrate Synthase, domain 1"/>
    <property type="match status" value="1"/>
</dbReference>
<dbReference type="RefSeq" id="WP_380597320.1">
    <property type="nucleotide sequence ID" value="NZ_JBHSDU010000003.1"/>
</dbReference>
<comment type="catalytic activity">
    <reaction evidence="4">
        <text>oxaloacetate + acetyl-CoA + H2O = citrate + CoA + H(+)</text>
        <dbReference type="Rhea" id="RHEA:16845"/>
        <dbReference type="ChEBI" id="CHEBI:15377"/>
        <dbReference type="ChEBI" id="CHEBI:15378"/>
        <dbReference type="ChEBI" id="CHEBI:16452"/>
        <dbReference type="ChEBI" id="CHEBI:16947"/>
        <dbReference type="ChEBI" id="CHEBI:57287"/>
        <dbReference type="ChEBI" id="CHEBI:57288"/>
        <dbReference type="EC" id="2.3.3.16"/>
    </reaction>
</comment>
<keyword evidence="7" id="KW-1185">Reference proteome</keyword>
<comment type="pathway">
    <text evidence="1">Carbohydrate metabolism; tricarboxylic acid cycle; isocitrate from oxaloacetate: step 1/2.</text>
</comment>
<reference evidence="7" key="1">
    <citation type="journal article" date="2019" name="Int. J. Syst. Evol. Microbiol.">
        <title>The Global Catalogue of Microorganisms (GCM) 10K type strain sequencing project: providing services to taxonomists for standard genome sequencing and annotation.</title>
        <authorList>
            <consortium name="The Broad Institute Genomics Platform"/>
            <consortium name="The Broad Institute Genome Sequencing Center for Infectious Disease"/>
            <person name="Wu L."/>
            <person name="Ma J."/>
        </authorList>
    </citation>
    <scope>NUCLEOTIDE SEQUENCE [LARGE SCALE GENOMIC DNA]</scope>
    <source>
        <strain evidence="7">CGMCC 1.10759</strain>
    </source>
</reference>
<dbReference type="PRINTS" id="PR00143">
    <property type="entry name" value="CITRTSNTHASE"/>
</dbReference>
<dbReference type="InterPro" id="IPR016142">
    <property type="entry name" value="Citrate_synth-like_lrg_a-sub"/>
</dbReference>
<dbReference type="PANTHER" id="PTHR11739">
    <property type="entry name" value="CITRATE SYNTHASE"/>
    <property type="match status" value="1"/>
</dbReference>
<proteinExistence type="inferred from homology"/>
<gene>
    <name evidence="6" type="ORF">ACFPN2_13510</name>
</gene>
<dbReference type="Gene3D" id="1.10.230.10">
    <property type="entry name" value="Cytochrome P450-Terp, domain 2"/>
    <property type="match status" value="1"/>
</dbReference>
<dbReference type="InterPro" id="IPR024176">
    <property type="entry name" value="Citrate_synthase_bac-typ"/>
</dbReference>
<dbReference type="EMBL" id="JBHSDU010000003">
    <property type="protein sequence ID" value="MFC4310102.1"/>
    <property type="molecule type" value="Genomic_DNA"/>
</dbReference>
<dbReference type="InterPro" id="IPR016143">
    <property type="entry name" value="Citrate_synth-like_sm_a-sub"/>
</dbReference>
<comment type="similarity">
    <text evidence="2 5">Belongs to the citrate synthase family.</text>
</comment>
<dbReference type="PIRSF" id="PIRSF001369">
    <property type="entry name" value="Citrate_synth"/>
    <property type="match status" value="1"/>
</dbReference>
<accession>A0ABV8SRF9</accession>
<dbReference type="InterPro" id="IPR002020">
    <property type="entry name" value="Citrate_synthase"/>
</dbReference>
<evidence type="ECO:0000313" key="6">
    <source>
        <dbReference type="EMBL" id="MFC4310102.1"/>
    </source>
</evidence>
<evidence type="ECO:0000256" key="5">
    <source>
        <dbReference type="PIRNR" id="PIRNR001369"/>
    </source>
</evidence>
<dbReference type="Proteomes" id="UP001595904">
    <property type="component" value="Unassembled WGS sequence"/>
</dbReference>
<dbReference type="PANTHER" id="PTHR11739:SF4">
    <property type="entry name" value="CITRATE SYNTHASE, PEROXISOMAL"/>
    <property type="match status" value="1"/>
</dbReference>
<dbReference type="InterPro" id="IPR036969">
    <property type="entry name" value="Citrate_synthase_sf"/>
</dbReference>
<organism evidence="6 7">
    <name type="scientific">Steroidobacter flavus</name>
    <dbReference type="NCBI Taxonomy" id="1842136"/>
    <lineage>
        <taxon>Bacteria</taxon>
        <taxon>Pseudomonadati</taxon>
        <taxon>Pseudomonadota</taxon>
        <taxon>Gammaproteobacteria</taxon>
        <taxon>Steroidobacterales</taxon>
        <taxon>Steroidobacteraceae</taxon>
        <taxon>Steroidobacter</taxon>
    </lineage>
</organism>
<dbReference type="Pfam" id="PF00285">
    <property type="entry name" value="Citrate_synt"/>
    <property type="match status" value="1"/>
</dbReference>
<evidence type="ECO:0000256" key="2">
    <source>
        <dbReference type="ARBA" id="ARBA00010566"/>
    </source>
</evidence>
<comment type="caution">
    <text evidence="6">The sequence shown here is derived from an EMBL/GenBank/DDBJ whole genome shotgun (WGS) entry which is preliminary data.</text>
</comment>
<evidence type="ECO:0000256" key="1">
    <source>
        <dbReference type="ARBA" id="ARBA00004751"/>
    </source>
</evidence>